<name>A0A1I8F4J6_9PLAT</name>
<accession>A0A1I8F4J6</accession>
<keyword evidence="2" id="KW-1185">Reference proteome</keyword>
<reference evidence="3" key="1">
    <citation type="submission" date="2016-11" db="UniProtKB">
        <authorList>
            <consortium name="WormBaseParasite"/>
        </authorList>
    </citation>
    <scope>IDENTIFICATION</scope>
</reference>
<evidence type="ECO:0000313" key="2">
    <source>
        <dbReference type="Proteomes" id="UP000095280"/>
    </source>
</evidence>
<feature type="compositionally biased region" description="Basic and acidic residues" evidence="1">
    <location>
        <begin position="1"/>
        <end position="22"/>
    </location>
</feature>
<protein>
    <submittedName>
        <fullName evidence="3">Glutamate receptor 2</fullName>
    </submittedName>
</protein>
<proteinExistence type="predicted"/>
<sequence>IPVRLETKKNQDQSNRRDKALIDRSTVNNSQRDLTFEINSRKEIYTSGLKGAFGFHLFRWRPVRAAGRPNSAPSDPKIGGMQGSRSGLLFMLPASSIAPTGRHHFHVFRMLLPLPHWS</sequence>
<dbReference type="AlphaFoldDB" id="A0A1I8F4J6"/>
<dbReference type="WBParaSite" id="maker-unitig_19657-snap-gene-0.1-mRNA-1">
    <property type="protein sequence ID" value="maker-unitig_19657-snap-gene-0.1-mRNA-1"/>
    <property type="gene ID" value="maker-unitig_19657-snap-gene-0.1"/>
</dbReference>
<evidence type="ECO:0000313" key="3">
    <source>
        <dbReference type="WBParaSite" id="maker-unitig_19657-snap-gene-0.1-mRNA-1"/>
    </source>
</evidence>
<organism evidence="2 3">
    <name type="scientific">Macrostomum lignano</name>
    <dbReference type="NCBI Taxonomy" id="282301"/>
    <lineage>
        <taxon>Eukaryota</taxon>
        <taxon>Metazoa</taxon>
        <taxon>Spiralia</taxon>
        <taxon>Lophotrochozoa</taxon>
        <taxon>Platyhelminthes</taxon>
        <taxon>Rhabditophora</taxon>
        <taxon>Macrostomorpha</taxon>
        <taxon>Macrostomida</taxon>
        <taxon>Macrostomidae</taxon>
        <taxon>Macrostomum</taxon>
    </lineage>
</organism>
<dbReference type="Proteomes" id="UP000095280">
    <property type="component" value="Unplaced"/>
</dbReference>
<evidence type="ECO:0000256" key="1">
    <source>
        <dbReference type="SAM" id="MobiDB-lite"/>
    </source>
</evidence>
<feature type="region of interest" description="Disordered" evidence="1">
    <location>
        <begin position="1"/>
        <end position="25"/>
    </location>
</feature>